<dbReference type="EMBL" id="JAQGDS010000005">
    <property type="protein sequence ID" value="KAJ6260235.1"/>
    <property type="molecule type" value="Genomic_DNA"/>
</dbReference>
<organism evidence="1 2">
    <name type="scientific">Drechslerella dactyloides</name>
    <name type="common">Nematode-trapping fungus</name>
    <name type="synonym">Arthrobotrys dactyloides</name>
    <dbReference type="NCBI Taxonomy" id="74499"/>
    <lineage>
        <taxon>Eukaryota</taxon>
        <taxon>Fungi</taxon>
        <taxon>Dikarya</taxon>
        <taxon>Ascomycota</taxon>
        <taxon>Pezizomycotina</taxon>
        <taxon>Orbiliomycetes</taxon>
        <taxon>Orbiliales</taxon>
        <taxon>Orbiliaceae</taxon>
        <taxon>Drechslerella</taxon>
    </lineage>
</organism>
<gene>
    <name evidence="1" type="ORF">Dda_4459</name>
</gene>
<dbReference type="Proteomes" id="UP001221413">
    <property type="component" value="Unassembled WGS sequence"/>
</dbReference>
<comment type="caution">
    <text evidence="1">The sequence shown here is derived from an EMBL/GenBank/DDBJ whole genome shotgun (WGS) entry which is preliminary data.</text>
</comment>
<sequence>MRQERIGQSIEKVEAADVAHAVASLAKHPEIHLHKSLEKIWRPAPFLILMSIFWLLYTHRFDASFSLGHSERARFSFAFNMTTQTETNAQNLNKASASHIYEIQRIIEQSAQQAAAQQEASAQQAAWQRSVPKTVSTMNKFPRTSFFLGSPAVLCYPRGGGTWLATDVTPVELEFLGLDRLKPQNRSPDQDEEDKFCERLQLLDPDYLFDYSIDWTEYARQITDGVVAGYKFDDSYDMGIKNAYTMEERCQAFERAGAKFCAKFEDCKETKRFIGEQIWLEDHDIQSGENSTQPLAEMYTFSKGRPPVLDNDALLRRYFENNYHAVDAPDGLDDEPPM</sequence>
<keyword evidence="2" id="KW-1185">Reference proteome</keyword>
<accession>A0AAD6IZ62</accession>
<evidence type="ECO:0000313" key="2">
    <source>
        <dbReference type="Proteomes" id="UP001221413"/>
    </source>
</evidence>
<proteinExistence type="predicted"/>
<protein>
    <submittedName>
        <fullName evidence="1">Uncharacterized protein</fullName>
    </submittedName>
</protein>
<reference evidence="1" key="1">
    <citation type="submission" date="2023-01" db="EMBL/GenBank/DDBJ databases">
        <title>The chitinases involved in constricting ring structure development in the nematode-trapping fungus Drechslerella dactyloides.</title>
        <authorList>
            <person name="Wang R."/>
            <person name="Zhang L."/>
            <person name="Tang P."/>
            <person name="Li S."/>
            <person name="Liang L."/>
        </authorList>
    </citation>
    <scope>NUCLEOTIDE SEQUENCE</scope>
    <source>
        <strain evidence="1">YMF1.00031</strain>
    </source>
</reference>
<dbReference type="AlphaFoldDB" id="A0AAD6IZ62"/>
<evidence type="ECO:0000313" key="1">
    <source>
        <dbReference type="EMBL" id="KAJ6260235.1"/>
    </source>
</evidence>
<name>A0AAD6IZ62_DREDA</name>